<dbReference type="SUPFAM" id="SSF46894">
    <property type="entry name" value="C-terminal effector domain of the bipartite response regulators"/>
    <property type="match status" value="1"/>
</dbReference>
<dbReference type="PROSITE" id="PS51755">
    <property type="entry name" value="OMPR_PHOB"/>
    <property type="match status" value="1"/>
</dbReference>
<proteinExistence type="inferred from homology"/>
<dbReference type="Pfam" id="PF20703">
    <property type="entry name" value="nSTAND1"/>
    <property type="match status" value="1"/>
</dbReference>
<dbReference type="InterPro" id="IPR005158">
    <property type="entry name" value="BTAD"/>
</dbReference>
<evidence type="ECO:0000313" key="5">
    <source>
        <dbReference type="EMBL" id="SMC48067.1"/>
    </source>
</evidence>
<dbReference type="InterPro" id="IPR049052">
    <property type="entry name" value="nSTAND1"/>
</dbReference>
<dbReference type="EMBL" id="FWXV01000001">
    <property type="protein sequence ID" value="SMC48067.1"/>
    <property type="molecule type" value="Genomic_DNA"/>
</dbReference>
<dbReference type="InterPro" id="IPR001867">
    <property type="entry name" value="OmpR/PhoB-type_DNA-bd"/>
</dbReference>
<evidence type="ECO:0000259" key="4">
    <source>
        <dbReference type="PROSITE" id="PS51755"/>
    </source>
</evidence>
<protein>
    <submittedName>
        <fullName evidence="5">Predicted ATPase</fullName>
    </submittedName>
</protein>
<dbReference type="PANTHER" id="PTHR47691:SF3">
    <property type="entry name" value="HTH-TYPE TRANSCRIPTIONAL REGULATOR RV0890C-RELATED"/>
    <property type="match status" value="1"/>
</dbReference>
<dbReference type="PRINTS" id="PR00364">
    <property type="entry name" value="DISEASERSIST"/>
</dbReference>
<dbReference type="SMART" id="SM01043">
    <property type="entry name" value="BTAD"/>
    <property type="match status" value="1"/>
</dbReference>
<dbReference type="SMART" id="SM00862">
    <property type="entry name" value="Trans_reg_C"/>
    <property type="match status" value="1"/>
</dbReference>
<dbReference type="GO" id="GO:0003677">
    <property type="term" value="F:DNA binding"/>
    <property type="evidence" value="ECO:0007669"/>
    <property type="project" value="UniProtKB-UniRule"/>
</dbReference>
<dbReference type="InterPro" id="IPR036388">
    <property type="entry name" value="WH-like_DNA-bd_sf"/>
</dbReference>
<feature type="DNA-binding region" description="OmpR/PhoB-type" evidence="3">
    <location>
        <begin position="1"/>
        <end position="90"/>
    </location>
</feature>
<keyword evidence="2 3" id="KW-0238">DNA-binding</keyword>
<evidence type="ECO:0000313" key="6">
    <source>
        <dbReference type="Proteomes" id="UP000192674"/>
    </source>
</evidence>
<accession>A0A1W1ZI67</accession>
<organism evidence="5 6">
    <name type="scientific">Kibdelosporangium aridum</name>
    <dbReference type="NCBI Taxonomy" id="2030"/>
    <lineage>
        <taxon>Bacteria</taxon>
        <taxon>Bacillati</taxon>
        <taxon>Actinomycetota</taxon>
        <taxon>Actinomycetes</taxon>
        <taxon>Pseudonocardiales</taxon>
        <taxon>Pseudonocardiaceae</taxon>
        <taxon>Kibdelosporangium</taxon>
    </lineage>
</organism>
<dbReference type="Pfam" id="PF03704">
    <property type="entry name" value="BTAD"/>
    <property type="match status" value="1"/>
</dbReference>
<reference evidence="5 6" key="1">
    <citation type="submission" date="2017-04" db="EMBL/GenBank/DDBJ databases">
        <authorList>
            <person name="Afonso C.L."/>
            <person name="Miller P.J."/>
            <person name="Scott M.A."/>
            <person name="Spackman E."/>
            <person name="Goraichik I."/>
            <person name="Dimitrov K.M."/>
            <person name="Suarez D.L."/>
            <person name="Swayne D.E."/>
        </authorList>
    </citation>
    <scope>NUCLEOTIDE SEQUENCE [LARGE SCALE GENOMIC DNA]</scope>
    <source>
        <strain evidence="5 6">DSM 43828</strain>
    </source>
</reference>
<dbReference type="OrthoDB" id="9812579at2"/>
<dbReference type="Gene3D" id="3.40.50.300">
    <property type="entry name" value="P-loop containing nucleotide triphosphate hydrolases"/>
    <property type="match status" value="1"/>
</dbReference>
<dbReference type="Gene3D" id="1.10.10.10">
    <property type="entry name" value="Winged helix-like DNA-binding domain superfamily/Winged helix DNA-binding domain"/>
    <property type="match status" value="1"/>
</dbReference>
<name>A0A1W1ZI67_KIBAR</name>
<dbReference type="InterPro" id="IPR027417">
    <property type="entry name" value="P-loop_NTPase"/>
</dbReference>
<sequence length="1033" mass="111476">MRIALLGPIQATAPDGTRTEISPRLRMLLARLALAAGKTVSSDSLIDALWGQTPPTEALNALHALIYRLRKALRAPGVIESVGTGYRLRADVDVSQFEALAARGRRELTAGAPQTAAALLGEALALWRGPALVDVREAPFADPAAVRLEELRAVVMEDRFDAELRLGHHAEILADLTAASADHPLRERLAALRMRALAAAGRQSDALAVYKELRGRLADELGVDPSADVREAHLAVLRGSSDEREPVPGRLPARLTSFAGREEELKLVAELLDTSRLITVVGPGGVGKTSLAVAAATQHRTHRSGRLWLVPLAGVQNDNGVADAVLGALSLPNARPLGGGPAQPVDRVVELLGVSEAVLVLDNCEHVVEAAARFAREVLERQPGLSILATSREPLEVMGEALCRLGPLDVPRHGAGTAAACESPAVRLFIDRAVAAQPGFRLDESTVEAVVNVVRSLDGLPLALELAAARLRSMSVQQVAQRLHDRFRLLATGNRGAGPRQRTLQAVIEWSWDLLTEQEQMLARRMSVFPNGSAAAVEAVCADEKLSADDIAYVLGSLVDKSIVDSVGAGYRMLESIRAYMAEKLESAGERDAIQDRFRRYFADMAEHHEPLLRSAEQPATLALFEAEYDNLIFALRSAIDTRDASTAARLLAPLCWYWSMPRYDARAESFVTAVLEFGDALPDDARVAFTAFQMITGTGPLTDDPEWIRALIEDCARTGALRRYPMAMMATLSAGYLLGLDELVEREIREVRAGSDRWACACTYLVEALAHHDRGNWIALETATSQALEAFQETGDRLFTATVLAGVAYIHSVHGDHEAAIAANEQAIALGLPNEWEYRLGLANTRMRAGDLPGARRELDSTERLADESGLRLIEVGLALGKAEFLRRCGDPDGSDRELKRLVRLARDTPMPEDTARDMIASPRMANRLAAGDAAGARALLPSMISAASVYRDPASAAHRLAALLSLEGDLTGAATTLGMSEAIRGVFDNGDPDLRELASELVDRLGQAEYDRAYRSGAEMPRQDAVGRVMS</sequence>
<comment type="similarity">
    <text evidence="1">Belongs to the AfsR/DnrI/RedD regulatory family.</text>
</comment>
<dbReference type="SUPFAM" id="SSF48452">
    <property type="entry name" value="TPR-like"/>
    <property type="match status" value="2"/>
</dbReference>
<feature type="domain" description="OmpR/PhoB-type" evidence="4">
    <location>
        <begin position="1"/>
        <end position="90"/>
    </location>
</feature>
<dbReference type="Proteomes" id="UP000192674">
    <property type="component" value="Unassembled WGS sequence"/>
</dbReference>
<dbReference type="RefSeq" id="WP_084424085.1">
    <property type="nucleotide sequence ID" value="NZ_FWXV01000001.1"/>
</dbReference>
<dbReference type="Pfam" id="PF00486">
    <property type="entry name" value="Trans_reg_C"/>
    <property type="match status" value="1"/>
</dbReference>
<evidence type="ECO:0000256" key="3">
    <source>
        <dbReference type="PROSITE-ProRule" id="PRU01091"/>
    </source>
</evidence>
<dbReference type="SUPFAM" id="SSF52540">
    <property type="entry name" value="P-loop containing nucleoside triphosphate hydrolases"/>
    <property type="match status" value="1"/>
</dbReference>
<dbReference type="GO" id="GO:0006355">
    <property type="term" value="P:regulation of DNA-templated transcription"/>
    <property type="evidence" value="ECO:0007669"/>
    <property type="project" value="InterPro"/>
</dbReference>
<evidence type="ECO:0000256" key="2">
    <source>
        <dbReference type="ARBA" id="ARBA00023125"/>
    </source>
</evidence>
<dbReference type="Gene3D" id="1.25.40.10">
    <property type="entry name" value="Tetratricopeptide repeat domain"/>
    <property type="match status" value="2"/>
</dbReference>
<dbReference type="CDD" id="cd15831">
    <property type="entry name" value="BTAD"/>
    <property type="match status" value="1"/>
</dbReference>
<dbReference type="GO" id="GO:0000160">
    <property type="term" value="P:phosphorelay signal transduction system"/>
    <property type="evidence" value="ECO:0007669"/>
    <property type="project" value="InterPro"/>
</dbReference>
<dbReference type="InterPro" id="IPR016032">
    <property type="entry name" value="Sig_transdc_resp-reg_C-effctor"/>
</dbReference>
<evidence type="ECO:0000256" key="1">
    <source>
        <dbReference type="ARBA" id="ARBA00005820"/>
    </source>
</evidence>
<dbReference type="PANTHER" id="PTHR47691">
    <property type="entry name" value="REGULATOR-RELATED"/>
    <property type="match status" value="1"/>
</dbReference>
<gene>
    <name evidence="5" type="ORF">SAMN05661093_00104</name>
</gene>
<dbReference type="AlphaFoldDB" id="A0A1W1ZI67"/>
<keyword evidence="6" id="KW-1185">Reference proteome</keyword>
<dbReference type="InterPro" id="IPR011990">
    <property type="entry name" value="TPR-like_helical_dom_sf"/>
</dbReference>